<proteinExistence type="predicted"/>
<keyword evidence="1" id="KW-0732">Signal</keyword>
<dbReference type="AlphaFoldDB" id="A0A138ZXH8"/>
<evidence type="ECO:0000313" key="2">
    <source>
        <dbReference type="EMBL" id="KXS09151.1"/>
    </source>
</evidence>
<reference evidence="2 3" key="1">
    <citation type="journal article" date="2015" name="Genome Biol. Evol.">
        <title>Phylogenomic analyses indicate that early fungi evolved digesting cell walls of algal ancestors of land plants.</title>
        <authorList>
            <person name="Chang Y."/>
            <person name="Wang S."/>
            <person name="Sekimoto S."/>
            <person name="Aerts A.L."/>
            <person name="Choi C."/>
            <person name="Clum A."/>
            <person name="LaButti K.M."/>
            <person name="Lindquist E.A."/>
            <person name="Yee Ngan C."/>
            <person name="Ohm R.A."/>
            <person name="Salamov A.A."/>
            <person name="Grigoriev I.V."/>
            <person name="Spatafora J.W."/>
            <person name="Berbee M.L."/>
        </authorList>
    </citation>
    <scope>NUCLEOTIDE SEQUENCE [LARGE SCALE GENOMIC DNA]</scope>
    <source>
        <strain evidence="2 3">JEL478</strain>
    </source>
</reference>
<evidence type="ECO:0000256" key="1">
    <source>
        <dbReference type="SAM" id="SignalP"/>
    </source>
</evidence>
<keyword evidence="3" id="KW-1185">Reference proteome</keyword>
<protein>
    <recommendedName>
        <fullName evidence="4">Periplasmic binding protein-like II</fullName>
    </recommendedName>
</protein>
<feature type="chain" id="PRO_5007295805" description="Periplasmic binding protein-like II" evidence="1">
    <location>
        <begin position="25"/>
        <end position="105"/>
    </location>
</feature>
<dbReference type="EMBL" id="KQ965885">
    <property type="protein sequence ID" value="KXS09151.1"/>
    <property type="molecule type" value="Genomic_DNA"/>
</dbReference>
<gene>
    <name evidence="2" type="ORF">M427DRAFT_150146</name>
</gene>
<evidence type="ECO:0000313" key="3">
    <source>
        <dbReference type="Proteomes" id="UP000070544"/>
    </source>
</evidence>
<name>A0A138ZXH8_GONPJ</name>
<accession>A0A138ZXH8</accession>
<sequence length="105" mass="11687">MRNLVTLWIPSAILFLRMAWSSNALETIILIQPYIDPAGDPGFQSTSWYTAAKEFNESFAGTWGIDVRYASWGEQLSIIRNGDRAGTVADVFLIGNTWTGSLIKD</sequence>
<dbReference type="Proteomes" id="UP000070544">
    <property type="component" value="Unassembled WGS sequence"/>
</dbReference>
<organism evidence="2 3">
    <name type="scientific">Gonapodya prolifera (strain JEL478)</name>
    <name type="common">Monoblepharis prolifera</name>
    <dbReference type="NCBI Taxonomy" id="1344416"/>
    <lineage>
        <taxon>Eukaryota</taxon>
        <taxon>Fungi</taxon>
        <taxon>Fungi incertae sedis</taxon>
        <taxon>Chytridiomycota</taxon>
        <taxon>Chytridiomycota incertae sedis</taxon>
        <taxon>Monoblepharidomycetes</taxon>
        <taxon>Monoblepharidales</taxon>
        <taxon>Gonapodyaceae</taxon>
        <taxon>Gonapodya</taxon>
    </lineage>
</organism>
<feature type="signal peptide" evidence="1">
    <location>
        <begin position="1"/>
        <end position="24"/>
    </location>
</feature>
<evidence type="ECO:0008006" key="4">
    <source>
        <dbReference type="Google" id="ProtNLM"/>
    </source>
</evidence>
<feature type="non-terminal residue" evidence="2">
    <location>
        <position position="105"/>
    </location>
</feature>